<protein>
    <submittedName>
        <fullName evidence="5">AsnC family transcriptional regulator</fullName>
    </submittedName>
</protein>
<dbReference type="OrthoDB" id="9802341at2"/>
<dbReference type="InterPro" id="IPR000485">
    <property type="entry name" value="AsnC-type_HTH_dom"/>
</dbReference>
<dbReference type="PANTHER" id="PTHR30154:SF34">
    <property type="entry name" value="TRANSCRIPTIONAL REGULATOR AZLB"/>
    <property type="match status" value="1"/>
</dbReference>
<gene>
    <name evidence="5" type="ORF">DDE20_14330</name>
</gene>
<reference evidence="5 6" key="1">
    <citation type="submission" date="2018-04" db="EMBL/GenBank/DDBJ databases">
        <title>Pararhodobacter oceanense sp. nov., isolated from marine intertidal sediment.</title>
        <authorList>
            <person name="Wang X.-L."/>
            <person name="Du Z.-J."/>
        </authorList>
    </citation>
    <scope>NUCLEOTIDE SEQUENCE [LARGE SCALE GENOMIC DNA]</scope>
    <source>
        <strain evidence="5 6">AM505</strain>
    </source>
</reference>
<dbReference type="CDD" id="cd00090">
    <property type="entry name" value="HTH_ARSR"/>
    <property type="match status" value="1"/>
</dbReference>
<dbReference type="GO" id="GO:0005829">
    <property type="term" value="C:cytosol"/>
    <property type="evidence" value="ECO:0007669"/>
    <property type="project" value="TreeGrafter"/>
</dbReference>
<dbReference type="GO" id="GO:0006355">
    <property type="term" value="P:regulation of DNA-templated transcription"/>
    <property type="evidence" value="ECO:0007669"/>
    <property type="project" value="UniProtKB-ARBA"/>
</dbReference>
<dbReference type="InterPro" id="IPR036388">
    <property type="entry name" value="WH-like_DNA-bd_sf"/>
</dbReference>
<evidence type="ECO:0000256" key="3">
    <source>
        <dbReference type="ARBA" id="ARBA00023163"/>
    </source>
</evidence>
<name>A0A2T8HR96_9RHOB</name>
<keyword evidence="1" id="KW-0805">Transcription regulation</keyword>
<evidence type="ECO:0000256" key="1">
    <source>
        <dbReference type="ARBA" id="ARBA00023015"/>
    </source>
</evidence>
<dbReference type="EMBL" id="QDKM01000007">
    <property type="protein sequence ID" value="PVH27940.1"/>
    <property type="molecule type" value="Genomic_DNA"/>
</dbReference>
<dbReference type="PROSITE" id="PS50956">
    <property type="entry name" value="HTH_ASNC_2"/>
    <property type="match status" value="1"/>
</dbReference>
<dbReference type="AlphaFoldDB" id="A0A2T8HR96"/>
<feature type="domain" description="HTH asnC-type" evidence="4">
    <location>
        <begin position="3"/>
        <end position="64"/>
    </location>
</feature>
<evidence type="ECO:0000259" key="4">
    <source>
        <dbReference type="PROSITE" id="PS50956"/>
    </source>
</evidence>
<proteinExistence type="predicted"/>
<dbReference type="PRINTS" id="PR00033">
    <property type="entry name" value="HTHASNC"/>
</dbReference>
<organism evidence="5 6">
    <name type="scientific">Pararhodobacter oceanensis</name>
    <dbReference type="NCBI Taxonomy" id="2172121"/>
    <lineage>
        <taxon>Bacteria</taxon>
        <taxon>Pseudomonadati</taxon>
        <taxon>Pseudomonadota</taxon>
        <taxon>Alphaproteobacteria</taxon>
        <taxon>Rhodobacterales</taxon>
        <taxon>Paracoccaceae</taxon>
        <taxon>Pararhodobacter</taxon>
    </lineage>
</organism>
<accession>A0A2T8HR96</accession>
<dbReference type="GO" id="GO:0043565">
    <property type="term" value="F:sequence-specific DNA binding"/>
    <property type="evidence" value="ECO:0007669"/>
    <property type="project" value="InterPro"/>
</dbReference>
<evidence type="ECO:0000256" key="2">
    <source>
        <dbReference type="ARBA" id="ARBA00023125"/>
    </source>
</evidence>
<keyword evidence="2" id="KW-0238">DNA-binding</keyword>
<dbReference type="RefSeq" id="WP_116559208.1">
    <property type="nucleotide sequence ID" value="NZ_QDKM01000007.1"/>
</dbReference>
<comment type="caution">
    <text evidence="5">The sequence shown here is derived from an EMBL/GenBank/DDBJ whole genome shotgun (WGS) entry which is preliminary data.</text>
</comment>
<keyword evidence="3" id="KW-0804">Transcription</keyword>
<dbReference type="PANTHER" id="PTHR30154">
    <property type="entry name" value="LEUCINE-RESPONSIVE REGULATORY PROTEIN"/>
    <property type="match status" value="1"/>
</dbReference>
<dbReference type="GO" id="GO:0043200">
    <property type="term" value="P:response to amino acid"/>
    <property type="evidence" value="ECO:0007669"/>
    <property type="project" value="TreeGrafter"/>
</dbReference>
<dbReference type="SUPFAM" id="SSF54909">
    <property type="entry name" value="Dimeric alpha+beta barrel"/>
    <property type="match status" value="1"/>
</dbReference>
<dbReference type="InterPro" id="IPR011008">
    <property type="entry name" value="Dimeric_a/b-barrel"/>
</dbReference>
<dbReference type="InterPro" id="IPR011991">
    <property type="entry name" value="ArsR-like_HTH"/>
</dbReference>
<dbReference type="Pfam" id="PF13412">
    <property type="entry name" value="HTH_24"/>
    <property type="match status" value="1"/>
</dbReference>
<dbReference type="InterPro" id="IPR036390">
    <property type="entry name" value="WH_DNA-bd_sf"/>
</dbReference>
<dbReference type="Proteomes" id="UP000245911">
    <property type="component" value="Unassembled WGS sequence"/>
</dbReference>
<dbReference type="Gene3D" id="1.10.10.10">
    <property type="entry name" value="Winged helix-like DNA-binding domain superfamily/Winged helix DNA-binding domain"/>
    <property type="match status" value="1"/>
</dbReference>
<sequence length="152" mass="16960">MELDDRDNRLLMALQQDCRISNGDLAQSVGMSASACWRRVRAFEEAGVIEGYGAKLAPEAAGMQFQALVQVQLARHNPEHLQEFIAAVEKRPEVLDCYATTGQADYQMRVLCRDIGSYNRFLEGFLFRLPAVQSAQTNVILREVKRGAAIAL</sequence>
<evidence type="ECO:0000313" key="6">
    <source>
        <dbReference type="Proteomes" id="UP000245911"/>
    </source>
</evidence>
<dbReference type="SMART" id="SM00344">
    <property type="entry name" value="HTH_ASNC"/>
    <property type="match status" value="1"/>
</dbReference>
<evidence type="ECO:0000313" key="5">
    <source>
        <dbReference type="EMBL" id="PVH27940.1"/>
    </source>
</evidence>
<dbReference type="Gene3D" id="3.30.70.920">
    <property type="match status" value="1"/>
</dbReference>
<dbReference type="Pfam" id="PF01037">
    <property type="entry name" value="AsnC_trans_reg"/>
    <property type="match status" value="1"/>
</dbReference>
<dbReference type="InterPro" id="IPR019888">
    <property type="entry name" value="Tscrpt_reg_AsnC-like"/>
</dbReference>
<dbReference type="InterPro" id="IPR019887">
    <property type="entry name" value="Tscrpt_reg_AsnC/Lrp_C"/>
</dbReference>
<dbReference type="SUPFAM" id="SSF46785">
    <property type="entry name" value="Winged helix' DNA-binding domain"/>
    <property type="match status" value="1"/>
</dbReference>
<keyword evidence="6" id="KW-1185">Reference proteome</keyword>